<organism evidence="6 7">
    <name type="scientific">Deinococcus metallilatus</name>
    <dbReference type="NCBI Taxonomy" id="1211322"/>
    <lineage>
        <taxon>Bacteria</taxon>
        <taxon>Thermotogati</taxon>
        <taxon>Deinococcota</taxon>
        <taxon>Deinococci</taxon>
        <taxon>Deinococcales</taxon>
        <taxon>Deinococcaceae</taxon>
        <taxon>Deinococcus</taxon>
    </lineage>
</organism>
<dbReference type="GO" id="GO:0003700">
    <property type="term" value="F:DNA-binding transcription factor activity"/>
    <property type="evidence" value="ECO:0007669"/>
    <property type="project" value="InterPro"/>
</dbReference>
<evidence type="ECO:0000313" key="7">
    <source>
        <dbReference type="Proteomes" id="UP000308000"/>
    </source>
</evidence>
<dbReference type="Proteomes" id="UP000536909">
    <property type="component" value="Unassembled WGS sequence"/>
</dbReference>
<dbReference type="InterPro" id="IPR050204">
    <property type="entry name" value="AraC_XylS_family_regulators"/>
</dbReference>
<protein>
    <submittedName>
        <fullName evidence="6">AraC family transcriptional regulator</fullName>
    </submittedName>
</protein>
<keyword evidence="3" id="KW-0804">Transcription</keyword>
<dbReference type="InterPro" id="IPR018060">
    <property type="entry name" value="HTH_AraC"/>
</dbReference>
<keyword evidence="8" id="KW-1185">Reference proteome</keyword>
<evidence type="ECO:0000259" key="4">
    <source>
        <dbReference type="PROSITE" id="PS01124"/>
    </source>
</evidence>
<dbReference type="Pfam" id="PF12833">
    <property type="entry name" value="HTH_18"/>
    <property type="match status" value="1"/>
</dbReference>
<accession>A0AAJ5F856</accession>
<feature type="domain" description="HTH araC/xylS-type" evidence="4">
    <location>
        <begin position="151"/>
        <end position="222"/>
    </location>
</feature>
<dbReference type="InterPro" id="IPR009057">
    <property type="entry name" value="Homeodomain-like_sf"/>
</dbReference>
<comment type="caution">
    <text evidence="6">The sequence shown here is derived from an EMBL/GenBank/DDBJ whole genome shotgun (WGS) entry which is preliminary data.</text>
</comment>
<evidence type="ECO:0000313" key="5">
    <source>
        <dbReference type="EMBL" id="MBB5295708.1"/>
    </source>
</evidence>
<dbReference type="AlphaFoldDB" id="A0AAJ5F856"/>
<dbReference type="PANTHER" id="PTHR46796">
    <property type="entry name" value="HTH-TYPE TRANSCRIPTIONAL ACTIVATOR RHAS-RELATED"/>
    <property type="match status" value="1"/>
</dbReference>
<reference evidence="6 7" key="1">
    <citation type="submission" date="2019-04" db="EMBL/GenBank/DDBJ databases">
        <title>Deinococcus metalilatus MA1002 mutant No.5.</title>
        <authorList>
            <person name="Park W."/>
            <person name="Park C."/>
        </authorList>
    </citation>
    <scope>NUCLEOTIDE SEQUENCE [LARGE SCALE GENOMIC DNA]</scope>
    <source>
        <strain evidence="6 7">MA1002-m5</strain>
    </source>
</reference>
<sequence>MIVELWGRGSGSPLVESVWSARSEGGGHMTSLAVCSTELVFTRQGGELSVMLRGPETWATTAPVPHDAQFFGVTLGLGVHLPGLPPTRLRDRHAPLAASGRHLWLGDRALPLPGPDDAEAFVERLERLGLLRREPQVQVLLQGERPADPASLRRAQRRFLEATGLSLRATRTIERARLALERLQAGHAVADVVHELGYTDQAHLTRLLRRLMGRTPARTRDVDWHHAPLGGVAR</sequence>
<dbReference type="Gene3D" id="1.10.10.60">
    <property type="entry name" value="Homeodomain-like"/>
    <property type="match status" value="1"/>
</dbReference>
<proteinExistence type="predicted"/>
<dbReference type="EMBL" id="JACHFV010000008">
    <property type="protein sequence ID" value="MBB5295708.1"/>
    <property type="molecule type" value="Genomic_DNA"/>
</dbReference>
<dbReference type="Proteomes" id="UP000308000">
    <property type="component" value="Unassembled WGS sequence"/>
</dbReference>
<evidence type="ECO:0000256" key="3">
    <source>
        <dbReference type="ARBA" id="ARBA00023163"/>
    </source>
</evidence>
<dbReference type="SUPFAM" id="SSF46689">
    <property type="entry name" value="Homeodomain-like"/>
    <property type="match status" value="1"/>
</dbReference>
<name>A0AAJ5F856_9DEIO</name>
<evidence type="ECO:0000256" key="1">
    <source>
        <dbReference type="ARBA" id="ARBA00023015"/>
    </source>
</evidence>
<dbReference type="GO" id="GO:0043565">
    <property type="term" value="F:sequence-specific DNA binding"/>
    <property type="evidence" value="ECO:0007669"/>
    <property type="project" value="InterPro"/>
</dbReference>
<dbReference type="EMBL" id="VBRC01000001">
    <property type="protein sequence ID" value="TLK32233.1"/>
    <property type="molecule type" value="Genomic_DNA"/>
</dbReference>
<evidence type="ECO:0000313" key="8">
    <source>
        <dbReference type="Proteomes" id="UP000536909"/>
    </source>
</evidence>
<evidence type="ECO:0000256" key="2">
    <source>
        <dbReference type="ARBA" id="ARBA00023125"/>
    </source>
</evidence>
<dbReference type="SMART" id="SM00342">
    <property type="entry name" value="HTH_ARAC"/>
    <property type="match status" value="1"/>
</dbReference>
<dbReference type="PROSITE" id="PS01124">
    <property type="entry name" value="HTH_ARAC_FAMILY_2"/>
    <property type="match status" value="1"/>
</dbReference>
<keyword evidence="2" id="KW-0238">DNA-binding</keyword>
<reference evidence="5 8" key="2">
    <citation type="submission" date="2020-08" db="EMBL/GenBank/DDBJ databases">
        <title>Genomic Encyclopedia of Type Strains, Phase IV (KMG-IV): sequencing the most valuable type-strain genomes for metagenomic binning, comparative biology and taxonomic classification.</title>
        <authorList>
            <person name="Goeker M."/>
        </authorList>
    </citation>
    <scope>NUCLEOTIDE SEQUENCE [LARGE SCALE GENOMIC DNA]</scope>
    <source>
        <strain evidence="5 8">DSM 105434</strain>
    </source>
</reference>
<keyword evidence="1" id="KW-0805">Transcription regulation</keyword>
<gene>
    <name evidence="6" type="ORF">FCS05_01935</name>
    <name evidence="5" type="ORF">HNQ10_002547</name>
</gene>
<evidence type="ECO:0000313" key="6">
    <source>
        <dbReference type="EMBL" id="TLK32233.1"/>
    </source>
</evidence>
<dbReference type="RefSeq" id="WP_138223660.1">
    <property type="nucleotide sequence ID" value="NZ_BSUI01000005.1"/>
</dbReference>